<dbReference type="AlphaFoldDB" id="A0A0E9XAA3"/>
<sequence length="76" mass="8353">MSVLPIFYYPGSMGSLNIDPVPVLEEAFCLYCSTCTVFEGIDCHTLTHCPKHINGKGFPFRKFAHSPTASGTLLRS</sequence>
<proteinExistence type="predicted"/>
<evidence type="ECO:0000313" key="1">
    <source>
        <dbReference type="EMBL" id="JAH98735.1"/>
    </source>
</evidence>
<organism evidence="1">
    <name type="scientific">Anguilla anguilla</name>
    <name type="common">European freshwater eel</name>
    <name type="synonym">Muraena anguilla</name>
    <dbReference type="NCBI Taxonomy" id="7936"/>
    <lineage>
        <taxon>Eukaryota</taxon>
        <taxon>Metazoa</taxon>
        <taxon>Chordata</taxon>
        <taxon>Craniata</taxon>
        <taxon>Vertebrata</taxon>
        <taxon>Euteleostomi</taxon>
        <taxon>Actinopterygii</taxon>
        <taxon>Neopterygii</taxon>
        <taxon>Teleostei</taxon>
        <taxon>Anguilliformes</taxon>
        <taxon>Anguillidae</taxon>
        <taxon>Anguilla</taxon>
    </lineage>
</organism>
<protein>
    <submittedName>
        <fullName evidence="1">Uncharacterized protein</fullName>
    </submittedName>
</protein>
<reference evidence="1" key="1">
    <citation type="submission" date="2014-11" db="EMBL/GenBank/DDBJ databases">
        <authorList>
            <person name="Amaro Gonzalez C."/>
        </authorList>
    </citation>
    <scope>NUCLEOTIDE SEQUENCE</scope>
</reference>
<name>A0A0E9XAA3_ANGAN</name>
<dbReference type="EMBL" id="GBXM01009842">
    <property type="protein sequence ID" value="JAH98735.1"/>
    <property type="molecule type" value="Transcribed_RNA"/>
</dbReference>
<reference evidence="1" key="2">
    <citation type="journal article" date="2015" name="Fish Shellfish Immunol.">
        <title>Early steps in the European eel (Anguilla anguilla)-Vibrio vulnificus interaction in the gills: Role of the RtxA13 toxin.</title>
        <authorList>
            <person name="Callol A."/>
            <person name="Pajuelo D."/>
            <person name="Ebbesson L."/>
            <person name="Teles M."/>
            <person name="MacKenzie S."/>
            <person name="Amaro C."/>
        </authorList>
    </citation>
    <scope>NUCLEOTIDE SEQUENCE</scope>
</reference>
<accession>A0A0E9XAA3</accession>